<protein>
    <submittedName>
        <fullName evidence="4">PilX N-terminal domain-containing pilus assembly protein</fullName>
    </submittedName>
</protein>
<evidence type="ECO:0000313" key="5">
    <source>
        <dbReference type="Proteomes" id="UP001595665"/>
    </source>
</evidence>
<evidence type="ECO:0000259" key="2">
    <source>
        <dbReference type="Pfam" id="PF13681"/>
    </source>
</evidence>
<dbReference type="Pfam" id="PF14341">
    <property type="entry name" value="PilX_N"/>
    <property type="match status" value="1"/>
</dbReference>
<dbReference type="RefSeq" id="WP_379733044.1">
    <property type="nucleotide sequence ID" value="NZ_JBHRVV010000001.1"/>
</dbReference>
<accession>A0ABV7PCT1</accession>
<comment type="caution">
    <text evidence="4">The sequence shown here is derived from an EMBL/GenBank/DDBJ whole genome shotgun (WGS) entry which is preliminary data.</text>
</comment>
<feature type="compositionally biased region" description="Gly residues" evidence="1">
    <location>
        <begin position="163"/>
        <end position="184"/>
    </location>
</feature>
<reference evidence="5" key="1">
    <citation type="journal article" date="2019" name="Int. J. Syst. Evol. Microbiol.">
        <title>The Global Catalogue of Microorganisms (GCM) 10K type strain sequencing project: providing services to taxonomists for standard genome sequencing and annotation.</title>
        <authorList>
            <consortium name="The Broad Institute Genomics Platform"/>
            <consortium name="The Broad Institute Genome Sequencing Center for Infectious Disease"/>
            <person name="Wu L."/>
            <person name="Ma J."/>
        </authorList>
    </citation>
    <scope>NUCLEOTIDE SEQUENCE [LARGE SCALE GENOMIC DNA]</scope>
    <source>
        <strain evidence="5">CCM 7480</strain>
    </source>
</reference>
<feature type="compositionally biased region" description="Pro residues" evidence="1">
    <location>
        <begin position="185"/>
        <end position="199"/>
    </location>
</feature>
<organism evidence="4 5">
    <name type="scientific">Massilia haematophila</name>
    <dbReference type="NCBI Taxonomy" id="457923"/>
    <lineage>
        <taxon>Bacteria</taxon>
        <taxon>Pseudomonadati</taxon>
        <taxon>Pseudomonadota</taxon>
        <taxon>Betaproteobacteria</taxon>
        <taxon>Burkholderiales</taxon>
        <taxon>Oxalobacteraceae</taxon>
        <taxon>Telluria group</taxon>
        <taxon>Massilia</taxon>
    </lineage>
</organism>
<dbReference type="InterPro" id="IPR025205">
    <property type="entry name" value="PilX/PilW_C"/>
</dbReference>
<dbReference type="Proteomes" id="UP001595665">
    <property type="component" value="Unassembled WGS sequence"/>
</dbReference>
<dbReference type="InterPro" id="IPR025746">
    <property type="entry name" value="PilX_N_dom"/>
</dbReference>
<evidence type="ECO:0000259" key="3">
    <source>
        <dbReference type="Pfam" id="PF14341"/>
    </source>
</evidence>
<sequence>MDHCFPWRSRRRAHGAALVTVLFLTLAVLMMSVSSTRAALAAAKSARHERDRHVALQAARAALFDAERDIAGAAGPASPRTAVFVAANAAAFAHRCAGAGEHAGLCAQVAPPGLPAWQAVDLESDAAVEYGRFTGATMPFGAALLPARTPRYVVELLAGTGTGASPGIDPGPGAGSSPGSGPGPGTGPGPGIGPGPGTGPGPGHGPVFRITAIGFGASAGTRVVLQAYYRRAHATAPAARLGWREIANWPELHAAAR</sequence>
<dbReference type="EMBL" id="JBHRVV010000001">
    <property type="protein sequence ID" value="MFC3456953.1"/>
    <property type="molecule type" value="Genomic_DNA"/>
</dbReference>
<proteinExistence type="predicted"/>
<keyword evidence="5" id="KW-1185">Reference proteome</keyword>
<evidence type="ECO:0000256" key="1">
    <source>
        <dbReference type="SAM" id="MobiDB-lite"/>
    </source>
</evidence>
<dbReference type="Pfam" id="PF13681">
    <property type="entry name" value="PilX"/>
    <property type="match status" value="1"/>
</dbReference>
<feature type="domain" description="PilX/PilW C-terminal" evidence="2">
    <location>
        <begin position="104"/>
        <end position="231"/>
    </location>
</feature>
<feature type="region of interest" description="Disordered" evidence="1">
    <location>
        <begin position="163"/>
        <end position="205"/>
    </location>
</feature>
<gene>
    <name evidence="4" type="ORF">ACFOPH_01625</name>
</gene>
<feature type="domain" description="Type 4 fimbrial biogenesis protein PilX N-terminal" evidence="3">
    <location>
        <begin position="15"/>
        <end position="63"/>
    </location>
</feature>
<evidence type="ECO:0000313" key="4">
    <source>
        <dbReference type="EMBL" id="MFC3456953.1"/>
    </source>
</evidence>
<name>A0ABV7PCT1_9BURK</name>